<dbReference type="Proteomes" id="UP000199481">
    <property type="component" value="Unassembled WGS sequence"/>
</dbReference>
<evidence type="ECO:0000313" key="2">
    <source>
        <dbReference type="Proteomes" id="UP000199481"/>
    </source>
</evidence>
<dbReference type="Gene3D" id="3.20.20.410">
    <property type="entry name" value="Protein of unknown function UPF0759"/>
    <property type="match status" value="1"/>
</dbReference>
<dbReference type="PANTHER" id="PTHR30348:SF13">
    <property type="entry name" value="UPF0759 PROTEIN YUNF"/>
    <property type="match status" value="1"/>
</dbReference>
<dbReference type="InterPro" id="IPR002763">
    <property type="entry name" value="DUF72"/>
</dbReference>
<reference evidence="2" key="1">
    <citation type="submission" date="2016-10" db="EMBL/GenBank/DDBJ databases">
        <authorList>
            <person name="Varghese N."/>
            <person name="Submissions S."/>
        </authorList>
    </citation>
    <scope>NUCLEOTIDE SEQUENCE [LARGE SCALE GENOMIC DNA]</scope>
    <source>
        <strain evidence="2">MPL-11</strain>
    </source>
</reference>
<evidence type="ECO:0000313" key="1">
    <source>
        <dbReference type="EMBL" id="SDQ36847.1"/>
    </source>
</evidence>
<organism evidence="1 2">
    <name type="scientific">Carnobacterium viridans</name>
    <dbReference type="NCBI Taxonomy" id="174587"/>
    <lineage>
        <taxon>Bacteria</taxon>
        <taxon>Bacillati</taxon>
        <taxon>Bacillota</taxon>
        <taxon>Bacilli</taxon>
        <taxon>Lactobacillales</taxon>
        <taxon>Carnobacteriaceae</taxon>
        <taxon>Carnobacterium</taxon>
    </lineage>
</organism>
<dbReference type="AlphaFoldDB" id="A0A1H1AB28"/>
<dbReference type="SUPFAM" id="SSF117396">
    <property type="entry name" value="TM1631-like"/>
    <property type="match status" value="1"/>
</dbReference>
<name>A0A1H1AB28_9LACT</name>
<keyword evidence="2" id="KW-1185">Reference proteome</keyword>
<protein>
    <submittedName>
        <fullName evidence="1">Uncharacterized conserved protein YecE, DUF72 family</fullName>
    </submittedName>
</protein>
<dbReference type="OrthoDB" id="9780310at2"/>
<dbReference type="Pfam" id="PF01904">
    <property type="entry name" value="DUF72"/>
    <property type="match status" value="1"/>
</dbReference>
<gene>
    <name evidence="1" type="ORF">SAMN04487752_1992</name>
</gene>
<proteinExistence type="predicted"/>
<dbReference type="EMBL" id="FNJW01000008">
    <property type="protein sequence ID" value="SDQ36847.1"/>
    <property type="molecule type" value="Genomic_DNA"/>
</dbReference>
<dbReference type="InterPro" id="IPR036520">
    <property type="entry name" value="UPF0759_sf"/>
</dbReference>
<sequence>MISIGLTGWSDHDLLTVRKSKRLEDYCSHFPFVELDTSFYAIPPAKNIFSWIEKTPAAFQFIPKAFQAMTLHKDWLKFFPTEEQMFEHYIAIFEPMITTNRIKTFLFQFPPYFDCTKEHVQYLRKVRQYMGELPIAIEFRHSSWYSDTNKENTLAFLTEEHFIHTVVDQPQTPGNSVPLIVNGTNDELTLFRLHGQNYEGWLDASGPNWREKRTLYDYSSSELDDFATLIRQLEKESKEVAVIFNNNSGGHAAKNAKQLQKKLQLTFDHLAPQQTELNLFEEDL</sequence>
<dbReference type="PANTHER" id="PTHR30348">
    <property type="entry name" value="UNCHARACTERIZED PROTEIN YECE"/>
    <property type="match status" value="1"/>
</dbReference>
<accession>A0A1H1AB28</accession>
<dbReference type="RefSeq" id="WP_035021133.1">
    <property type="nucleotide sequence ID" value="NZ_CP084916.1"/>
</dbReference>